<reference evidence="2" key="2">
    <citation type="submission" date="2015-06" db="UniProtKB">
        <authorList>
            <consortium name="EnsemblPlants"/>
        </authorList>
    </citation>
    <scope>IDENTIFICATION</scope>
</reference>
<sequence length="183" mass="20199">MLLPNPQSPSQNPRHLRPKNPRRRPAPPSSRGASSEHYSLHVAEPASQHCRLLALLAGDPVSLRHRRASCAAPFPWSHCSAPPPVEPTSAVVFSWSQWSALPPNISSMAISSLPVTAACRLLHTSPIGTAILYHSVFYYSDYLCFALYIVTDVYQQGSKLPQVFQVLLSEEKNTFIRGSTILE</sequence>
<dbReference type="HOGENOM" id="CLU_139429_0_0_1"/>
<proteinExistence type="predicted"/>
<evidence type="ECO:0000313" key="2">
    <source>
        <dbReference type="EnsemblPlants" id="ORUFI05G28700.1"/>
    </source>
</evidence>
<reference evidence="3" key="1">
    <citation type="submission" date="2013-06" db="EMBL/GenBank/DDBJ databases">
        <authorList>
            <person name="Zhao Q."/>
        </authorList>
    </citation>
    <scope>NUCLEOTIDE SEQUENCE</scope>
    <source>
        <strain evidence="3">cv. W1943</strain>
    </source>
</reference>
<accession>A0A0E0PRL3</accession>
<evidence type="ECO:0000256" key="1">
    <source>
        <dbReference type="SAM" id="MobiDB-lite"/>
    </source>
</evidence>
<organism evidence="2 3">
    <name type="scientific">Oryza rufipogon</name>
    <name type="common">Brownbeard rice</name>
    <name type="synonym">Asian wild rice</name>
    <dbReference type="NCBI Taxonomy" id="4529"/>
    <lineage>
        <taxon>Eukaryota</taxon>
        <taxon>Viridiplantae</taxon>
        <taxon>Streptophyta</taxon>
        <taxon>Embryophyta</taxon>
        <taxon>Tracheophyta</taxon>
        <taxon>Spermatophyta</taxon>
        <taxon>Magnoliopsida</taxon>
        <taxon>Liliopsida</taxon>
        <taxon>Poales</taxon>
        <taxon>Poaceae</taxon>
        <taxon>BOP clade</taxon>
        <taxon>Oryzoideae</taxon>
        <taxon>Oryzeae</taxon>
        <taxon>Oryzinae</taxon>
        <taxon>Oryza</taxon>
    </lineage>
</organism>
<dbReference type="AlphaFoldDB" id="A0A0E0PRL3"/>
<keyword evidence="3" id="KW-1185">Reference proteome</keyword>
<evidence type="ECO:0000313" key="3">
    <source>
        <dbReference type="Proteomes" id="UP000008022"/>
    </source>
</evidence>
<name>A0A0E0PRL3_ORYRU</name>
<dbReference type="OMA" id="CAAPFPW"/>
<dbReference type="EnsemblPlants" id="ORUFI05G28700.1">
    <property type="protein sequence ID" value="ORUFI05G28700.1"/>
    <property type="gene ID" value="ORUFI05G28700"/>
</dbReference>
<feature type="compositionally biased region" description="Basic residues" evidence="1">
    <location>
        <begin position="14"/>
        <end position="25"/>
    </location>
</feature>
<dbReference type="Proteomes" id="UP000008022">
    <property type="component" value="Unassembled WGS sequence"/>
</dbReference>
<dbReference type="Gramene" id="ORUFI05G28700.1">
    <property type="protein sequence ID" value="ORUFI05G28700.1"/>
    <property type="gene ID" value="ORUFI05G28700"/>
</dbReference>
<feature type="region of interest" description="Disordered" evidence="1">
    <location>
        <begin position="1"/>
        <end position="38"/>
    </location>
</feature>
<protein>
    <submittedName>
        <fullName evidence="2">Uncharacterized protein</fullName>
    </submittedName>
</protein>